<keyword evidence="3" id="KW-0227">DNA damage</keyword>
<evidence type="ECO:0000256" key="4">
    <source>
        <dbReference type="ARBA" id="ARBA00022801"/>
    </source>
</evidence>
<dbReference type="GO" id="GO:0016829">
    <property type="term" value="F:lyase activity"/>
    <property type="evidence" value="ECO:0007669"/>
    <property type="project" value="UniProtKB-KW"/>
</dbReference>
<proteinExistence type="inferred from homology"/>
<evidence type="ECO:0000256" key="7">
    <source>
        <dbReference type="ARBA" id="ARBA00023239"/>
    </source>
</evidence>
<keyword evidence="7" id="KW-0456">Lyase</keyword>
<dbReference type="Proteomes" id="UP001138989">
    <property type="component" value="Unassembled WGS sequence"/>
</dbReference>
<keyword evidence="4 8" id="KW-0378">Hydrolase</keyword>
<organism evidence="9 10">
    <name type="scientific">Stutzerimonas kunmingensis</name>
    <dbReference type="NCBI Taxonomy" id="1211807"/>
    <lineage>
        <taxon>Bacteria</taxon>
        <taxon>Pseudomonadati</taxon>
        <taxon>Pseudomonadota</taxon>
        <taxon>Gammaproteobacteria</taxon>
        <taxon>Pseudomonadales</taxon>
        <taxon>Pseudomonadaceae</taxon>
        <taxon>Stutzerimonas</taxon>
    </lineage>
</organism>
<keyword evidence="2 8" id="KW-0645">Protease</keyword>
<dbReference type="RefSeq" id="WP_102833334.1">
    <property type="nucleotide sequence ID" value="NZ_JAINWF010000025.1"/>
</dbReference>
<comment type="caution">
    <text evidence="9">The sequence shown here is derived from an EMBL/GenBank/DDBJ whole genome shotgun (WGS) entry which is preliminary data.</text>
</comment>
<keyword evidence="10" id="KW-1185">Reference proteome</keyword>
<name>A0A9X1N7W1_9GAMM</name>
<comment type="similarity">
    <text evidence="1 8">Belongs to the SOS response-associated peptidase family.</text>
</comment>
<dbReference type="GO" id="GO:0006508">
    <property type="term" value="P:proteolysis"/>
    <property type="evidence" value="ECO:0007669"/>
    <property type="project" value="UniProtKB-KW"/>
</dbReference>
<accession>A0A9X1N7W1</accession>
<dbReference type="PANTHER" id="PTHR13604">
    <property type="entry name" value="DC12-RELATED"/>
    <property type="match status" value="1"/>
</dbReference>
<protein>
    <recommendedName>
        <fullName evidence="8">Abasic site processing protein</fullName>
        <ecNumber evidence="8">3.4.-.-</ecNumber>
    </recommendedName>
</protein>
<evidence type="ECO:0000313" key="10">
    <source>
        <dbReference type="Proteomes" id="UP001138989"/>
    </source>
</evidence>
<dbReference type="Gene3D" id="3.90.1680.10">
    <property type="entry name" value="SOS response associated peptidase-like"/>
    <property type="match status" value="1"/>
</dbReference>
<evidence type="ECO:0000256" key="8">
    <source>
        <dbReference type="RuleBase" id="RU364100"/>
    </source>
</evidence>
<dbReference type="Pfam" id="PF02586">
    <property type="entry name" value="SRAP"/>
    <property type="match status" value="1"/>
</dbReference>
<gene>
    <name evidence="9" type="ORF">K7H17_22390</name>
</gene>
<dbReference type="GO" id="GO:0008233">
    <property type="term" value="F:peptidase activity"/>
    <property type="evidence" value="ECO:0007669"/>
    <property type="project" value="UniProtKB-KW"/>
</dbReference>
<dbReference type="EC" id="3.4.-.-" evidence="8"/>
<dbReference type="GO" id="GO:0106300">
    <property type="term" value="P:protein-DNA covalent cross-linking repair"/>
    <property type="evidence" value="ECO:0007669"/>
    <property type="project" value="InterPro"/>
</dbReference>
<dbReference type="SUPFAM" id="SSF143081">
    <property type="entry name" value="BB1717-like"/>
    <property type="match status" value="1"/>
</dbReference>
<dbReference type="GO" id="GO:0003697">
    <property type="term" value="F:single-stranded DNA binding"/>
    <property type="evidence" value="ECO:0007669"/>
    <property type="project" value="InterPro"/>
</dbReference>
<dbReference type="PANTHER" id="PTHR13604:SF0">
    <property type="entry name" value="ABASIC SITE PROCESSING PROTEIN HMCES"/>
    <property type="match status" value="1"/>
</dbReference>
<sequence length="257" mass="28717">MCGRFAQYQGMADYLRELNSEQEVIGGYDNLPIERYNVAPQTNVQLLHAEGGGLTIAAVRWGWAPHWAMKGKMPAPINARAETVASGKFFKQIWPYRALVAADGWYEWVKDETDPKHKQPYFIRLRSGEPMFFAAIGQLPHAGSEIGEDDGFVIITADAQGGMLDIHDRRPVVLPADLAREWIDPNTTSQRAEQIVQELGLQSEAFEWYQVSKAVGNVKNTGAALIGPTRQALIDRRRDAPVSCDWREAARSSHSKP</sequence>
<evidence type="ECO:0000256" key="1">
    <source>
        <dbReference type="ARBA" id="ARBA00008136"/>
    </source>
</evidence>
<evidence type="ECO:0000256" key="2">
    <source>
        <dbReference type="ARBA" id="ARBA00022670"/>
    </source>
</evidence>
<evidence type="ECO:0000256" key="3">
    <source>
        <dbReference type="ARBA" id="ARBA00022763"/>
    </source>
</evidence>
<evidence type="ECO:0000313" key="9">
    <source>
        <dbReference type="EMBL" id="MCD1610596.1"/>
    </source>
</evidence>
<reference evidence="9" key="1">
    <citation type="submission" date="2021-08" db="EMBL/GenBank/DDBJ databases">
        <title>Isolation and characterization of neutrophilic mixotrophic iron-oxidizing bacteria from deep-sea hydrothermal vents.</title>
        <authorList>
            <person name="He Y."/>
        </authorList>
    </citation>
    <scope>NUCLEOTIDE SEQUENCE</scope>
    <source>
        <strain evidence="9">IOP_13</strain>
    </source>
</reference>
<keyword evidence="5" id="KW-0190">Covalent protein-DNA linkage</keyword>
<dbReference type="InterPro" id="IPR036590">
    <property type="entry name" value="SRAP-like"/>
</dbReference>
<keyword evidence="6" id="KW-0238">DNA-binding</keyword>
<dbReference type="AlphaFoldDB" id="A0A9X1N7W1"/>
<dbReference type="EMBL" id="JAINWF010000025">
    <property type="protein sequence ID" value="MCD1610596.1"/>
    <property type="molecule type" value="Genomic_DNA"/>
</dbReference>
<dbReference type="InterPro" id="IPR003738">
    <property type="entry name" value="SRAP"/>
</dbReference>
<evidence type="ECO:0000256" key="5">
    <source>
        <dbReference type="ARBA" id="ARBA00023124"/>
    </source>
</evidence>
<evidence type="ECO:0000256" key="6">
    <source>
        <dbReference type="ARBA" id="ARBA00023125"/>
    </source>
</evidence>